<evidence type="ECO:0000256" key="2">
    <source>
        <dbReference type="SAM" id="Phobius"/>
    </source>
</evidence>
<keyword evidence="2" id="KW-0472">Membrane</keyword>
<proteinExistence type="predicted"/>
<dbReference type="Proteomes" id="UP000697472">
    <property type="component" value="Unassembled WGS sequence"/>
</dbReference>
<dbReference type="PANTHER" id="PTHR43037:SF1">
    <property type="entry name" value="BLL1128 PROTEIN"/>
    <property type="match status" value="1"/>
</dbReference>
<evidence type="ECO:0000313" key="3">
    <source>
        <dbReference type="EMBL" id="MBM7643522.1"/>
    </source>
</evidence>
<keyword evidence="2" id="KW-0812">Transmembrane</keyword>
<name>A0ABS2PW61_9STRE</name>
<gene>
    <name evidence="3" type="ORF">JOC28_001833</name>
</gene>
<keyword evidence="4" id="KW-1185">Reference proteome</keyword>
<evidence type="ECO:0000256" key="1">
    <source>
        <dbReference type="ARBA" id="ARBA00022729"/>
    </source>
</evidence>
<reference evidence="3 4" key="1">
    <citation type="submission" date="2021-01" db="EMBL/GenBank/DDBJ databases">
        <title>Genomic Encyclopedia of Type Strains, Phase IV (KMG-IV): sequencing the most valuable type-strain genomes for metagenomic binning, comparative biology and taxonomic classification.</title>
        <authorList>
            <person name="Goeker M."/>
        </authorList>
    </citation>
    <scope>NUCLEOTIDE SEQUENCE [LARGE SCALE GENOMIC DNA]</scope>
    <source>
        <strain evidence="3 4">DSM 27382</strain>
    </source>
</reference>
<dbReference type="SUPFAM" id="SSF53474">
    <property type="entry name" value="alpha/beta-Hydrolases"/>
    <property type="match status" value="1"/>
</dbReference>
<dbReference type="PANTHER" id="PTHR43037">
    <property type="entry name" value="UNNAMED PRODUCT-RELATED"/>
    <property type="match status" value="1"/>
</dbReference>
<keyword evidence="2" id="KW-1133">Transmembrane helix</keyword>
<dbReference type="Gene3D" id="3.40.50.1820">
    <property type="entry name" value="alpha/beta hydrolase"/>
    <property type="match status" value="1"/>
</dbReference>
<keyword evidence="1" id="KW-0732">Signal</keyword>
<dbReference type="RefSeq" id="WP_205010373.1">
    <property type="nucleotide sequence ID" value="NZ_JAFBEH010000049.1"/>
</dbReference>
<organism evidence="3 4">
    <name type="scientific">Streptococcus loxodontisalivarius</name>
    <dbReference type="NCBI Taxonomy" id="1349415"/>
    <lineage>
        <taxon>Bacteria</taxon>
        <taxon>Bacillati</taxon>
        <taxon>Bacillota</taxon>
        <taxon>Bacilli</taxon>
        <taxon>Lactobacillales</taxon>
        <taxon>Streptococcaceae</taxon>
        <taxon>Streptococcus</taxon>
    </lineage>
</organism>
<dbReference type="EMBL" id="JAFBEH010000049">
    <property type="protein sequence ID" value="MBM7643522.1"/>
    <property type="molecule type" value="Genomic_DNA"/>
</dbReference>
<sequence length="334" mass="37621">MKKMKDNSAKQKKCKWSTKKKWTIALSGIAATTGLAIGGLMYSGFWSMMFKSSEINTVIKENSSKFETLTFTDESGQTLTYNLYIPENYDSSKSYPLVLFLHDSASVSDNATYTLEQGVGADVWASDEVQDYSQAFVLAPQFNEVIANDDFELTGQGELIVPLIESLKKDYSLDSNRIYTTGQSMGSMTSMALNVKYPNYFAASYFVTGQWDEKSMEQLADSNTKMTWIVSEGDAKAWPVMETMKNYMNEKGISYATDIWDGRWTSTEYDQATEELYSQEKNINLVTYAAGTVMPSYAMKSATNEHIYTWYKAYLISGVQKWLLSQTLDGSGQE</sequence>
<protein>
    <submittedName>
        <fullName evidence="3">Peptidase</fullName>
    </submittedName>
</protein>
<evidence type="ECO:0000313" key="4">
    <source>
        <dbReference type="Proteomes" id="UP000697472"/>
    </source>
</evidence>
<dbReference type="InterPro" id="IPR029058">
    <property type="entry name" value="AB_hydrolase_fold"/>
</dbReference>
<accession>A0ABS2PW61</accession>
<feature type="transmembrane region" description="Helical" evidence="2">
    <location>
        <begin position="21"/>
        <end position="46"/>
    </location>
</feature>
<comment type="caution">
    <text evidence="3">The sequence shown here is derived from an EMBL/GenBank/DDBJ whole genome shotgun (WGS) entry which is preliminary data.</text>
</comment>
<dbReference type="InterPro" id="IPR050955">
    <property type="entry name" value="Plant_Biomass_Hydrol_Est"/>
</dbReference>